<comment type="caution">
    <text evidence="2">The sequence shown here is derived from an EMBL/GenBank/DDBJ whole genome shotgun (WGS) entry which is preliminary data.</text>
</comment>
<proteinExistence type="predicted"/>
<dbReference type="RefSeq" id="WP_123771207.1">
    <property type="nucleotide sequence ID" value="NZ_RKQN01000005.1"/>
</dbReference>
<feature type="signal peptide" evidence="1">
    <location>
        <begin position="1"/>
        <end position="22"/>
    </location>
</feature>
<name>A0A3N4V6W5_9GAMM</name>
<dbReference type="AlphaFoldDB" id="A0A3N4V6W5"/>
<dbReference type="EMBL" id="RKQN01000005">
    <property type="protein sequence ID" value="RPE75439.1"/>
    <property type="molecule type" value="Genomic_DNA"/>
</dbReference>
<protein>
    <recommendedName>
        <fullName evidence="4">Secreted protein</fullName>
    </recommendedName>
</protein>
<evidence type="ECO:0000313" key="2">
    <source>
        <dbReference type="EMBL" id="RPE75439.1"/>
    </source>
</evidence>
<accession>A0A3N4V6W5</accession>
<gene>
    <name evidence="2" type="ORF">EDC50_2884</name>
</gene>
<dbReference type="OrthoDB" id="5966441at2"/>
<keyword evidence="1" id="KW-0732">Signal</keyword>
<organism evidence="2 3">
    <name type="scientific">Vulcaniibacterium tengchongense</name>
    <dbReference type="NCBI Taxonomy" id="1273429"/>
    <lineage>
        <taxon>Bacteria</taxon>
        <taxon>Pseudomonadati</taxon>
        <taxon>Pseudomonadota</taxon>
        <taxon>Gammaproteobacteria</taxon>
        <taxon>Lysobacterales</taxon>
        <taxon>Lysobacteraceae</taxon>
        <taxon>Vulcaniibacterium</taxon>
    </lineage>
</organism>
<evidence type="ECO:0000313" key="3">
    <source>
        <dbReference type="Proteomes" id="UP000269708"/>
    </source>
</evidence>
<keyword evidence="3" id="KW-1185">Reference proteome</keyword>
<sequence length="162" mass="17378">MLFTRPLVLAASLALAVPAAFAQQRIEQQMTPEQLEATGLGKLTPEELANLNAWLDGKLEAETAKAAESAKRQAADENRGLLAAPASREPIVGRLSGEFRGFGKGRSYALDNGQVWKQTDDASLAGVRLDAPAVRIAPSLIGGAWYMSVEGYNTRAKVERVK</sequence>
<reference evidence="2 3" key="1">
    <citation type="submission" date="2018-11" db="EMBL/GenBank/DDBJ databases">
        <title>Genomic Encyclopedia of Type Strains, Phase IV (KMG-IV): sequencing the most valuable type-strain genomes for metagenomic binning, comparative biology and taxonomic classification.</title>
        <authorList>
            <person name="Goeker M."/>
        </authorList>
    </citation>
    <scope>NUCLEOTIDE SEQUENCE [LARGE SCALE GENOMIC DNA]</scope>
    <source>
        <strain evidence="2 3">DSM 25623</strain>
    </source>
</reference>
<evidence type="ECO:0000256" key="1">
    <source>
        <dbReference type="SAM" id="SignalP"/>
    </source>
</evidence>
<dbReference type="Proteomes" id="UP000269708">
    <property type="component" value="Unassembled WGS sequence"/>
</dbReference>
<evidence type="ECO:0008006" key="4">
    <source>
        <dbReference type="Google" id="ProtNLM"/>
    </source>
</evidence>
<feature type="chain" id="PRO_5018045155" description="Secreted protein" evidence="1">
    <location>
        <begin position="23"/>
        <end position="162"/>
    </location>
</feature>